<protein>
    <submittedName>
        <fullName evidence="1">Uncharacterized protein</fullName>
    </submittedName>
</protein>
<organism evidence="1 2">
    <name type="scientific">Ampelomyces quisqualis</name>
    <name type="common">Powdery mildew agent</name>
    <dbReference type="NCBI Taxonomy" id="50730"/>
    <lineage>
        <taxon>Eukaryota</taxon>
        <taxon>Fungi</taxon>
        <taxon>Dikarya</taxon>
        <taxon>Ascomycota</taxon>
        <taxon>Pezizomycotina</taxon>
        <taxon>Dothideomycetes</taxon>
        <taxon>Pleosporomycetidae</taxon>
        <taxon>Pleosporales</taxon>
        <taxon>Pleosporineae</taxon>
        <taxon>Phaeosphaeriaceae</taxon>
        <taxon>Ampelomyces</taxon>
    </lineage>
</organism>
<name>A0A6A5QIJ8_AMPQU</name>
<accession>A0A6A5QIJ8</accession>
<proteinExistence type="predicted"/>
<evidence type="ECO:0000313" key="2">
    <source>
        <dbReference type="Proteomes" id="UP000800096"/>
    </source>
</evidence>
<keyword evidence="2" id="KW-1185">Reference proteome</keyword>
<sequence length="111" mass="12391">MWSRDCRRSRSPAGPGCLQHRLLSVSFLVGPFASEVRRRIVVFLFNSSAYRLSTLAFAFHQEISRGCHCGCLARCVLTTLVTCCMKLFICECILLISSRWRALLSFVAAGG</sequence>
<reference evidence="1" key="1">
    <citation type="journal article" date="2020" name="Stud. Mycol.">
        <title>101 Dothideomycetes genomes: a test case for predicting lifestyles and emergence of pathogens.</title>
        <authorList>
            <person name="Haridas S."/>
            <person name="Albert R."/>
            <person name="Binder M."/>
            <person name="Bloem J."/>
            <person name="Labutti K."/>
            <person name="Salamov A."/>
            <person name="Andreopoulos B."/>
            <person name="Baker S."/>
            <person name="Barry K."/>
            <person name="Bills G."/>
            <person name="Bluhm B."/>
            <person name="Cannon C."/>
            <person name="Castanera R."/>
            <person name="Culley D."/>
            <person name="Daum C."/>
            <person name="Ezra D."/>
            <person name="Gonzalez J."/>
            <person name="Henrissat B."/>
            <person name="Kuo A."/>
            <person name="Liang C."/>
            <person name="Lipzen A."/>
            <person name="Lutzoni F."/>
            <person name="Magnuson J."/>
            <person name="Mondo S."/>
            <person name="Nolan M."/>
            <person name="Ohm R."/>
            <person name="Pangilinan J."/>
            <person name="Park H.-J."/>
            <person name="Ramirez L."/>
            <person name="Alfaro M."/>
            <person name="Sun H."/>
            <person name="Tritt A."/>
            <person name="Yoshinaga Y."/>
            <person name="Zwiers L.-H."/>
            <person name="Turgeon B."/>
            <person name="Goodwin S."/>
            <person name="Spatafora J."/>
            <person name="Crous P."/>
            <person name="Grigoriev I."/>
        </authorList>
    </citation>
    <scope>NUCLEOTIDE SEQUENCE</scope>
    <source>
        <strain evidence="1">HMLAC05119</strain>
    </source>
</reference>
<dbReference type="AlphaFoldDB" id="A0A6A5QIJ8"/>
<evidence type="ECO:0000313" key="1">
    <source>
        <dbReference type="EMBL" id="KAF1915263.1"/>
    </source>
</evidence>
<dbReference type="Proteomes" id="UP000800096">
    <property type="component" value="Unassembled WGS sequence"/>
</dbReference>
<gene>
    <name evidence="1" type="ORF">BDU57DRAFT_518146</name>
</gene>
<dbReference type="EMBL" id="ML979136">
    <property type="protein sequence ID" value="KAF1915263.1"/>
    <property type="molecule type" value="Genomic_DNA"/>
</dbReference>